<dbReference type="SMART" id="SM00225">
    <property type="entry name" value="BTB"/>
    <property type="match status" value="1"/>
</dbReference>
<dbReference type="InterPro" id="IPR002083">
    <property type="entry name" value="MATH/TRAF_dom"/>
</dbReference>
<accession>A0ABD2ICV9</accession>
<dbReference type="PANTHER" id="PTHR45774">
    <property type="entry name" value="BTB/POZ DOMAIN-CONTAINING"/>
    <property type="match status" value="1"/>
</dbReference>
<dbReference type="AlphaFoldDB" id="A0ABD2ICV9"/>
<dbReference type="CDD" id="cd00121">
    <property type="entry name" value="MATH"/>
    <property type="match status" value="1"/>
</dbReference>
<organism evidence="3 4">
    <name type="scientific">Heterodera trifolii</name>
    <dbReference type="NCBI Taxonomy" id="157864"/>
    <lineage>
        <taxon>Eukaryota</taxon>
        <taxon>Metazoa</taxon>
        <taxon>Ecdysozoa</taxon>
        <taxon>Nematoda</taxon>
        <taxon>Chromadorea</taxon>
        <taxon>Rhabditida</taxon>
        <taxon>Tylenchina</taxon>
        <taxon>Tylenchomorpha</taxon>
        <taxon>Tylenchoidea</taxon>
        <taxon>Heteroderidae</taxon>
        <taxon>Heteroderinae</taxon>
        <taxon>Heterodera</taxon>
    </lineage>
</organism>
<dbReference type="PROSITE" id="PS50144">
    <property type="entry name" value="MATH"/>
    <property type="match status" value="1"/>
</dbReference>
<dbReference type="SUPFAM" id="SSF54695">
    <property type="entry name" value="POZ domain"/>
    <property type="match status" value="1"/>
</dbReference>
<dbReference type="PANTHER" id="PTHR45774:SF3">
    <property type="entry name" value="BTB (POZ) DOMAIN-CONTAINING 2B-RELATED"/>
    <property type="match status" value="1"/>
</dbReference>
<dbReference type="InterPro" id="IPR000210">
    <property type="entry name" value="BTB/POZ_dom"/>
</dbReference>
<dbReference type="InterPro" id="IPR011333">
    <property type="entry name" value="SKP1/BTB/POZ_sf"/>
</dbReference>
<dbReference type="CDD" id="cd18186">
    <property type="entry name" value="BTB_POZ_ZBTB_KLHL-like"/>
    <property type="match status" value="1"/>
</dbReference>
<dbReference type="PROSITE" id="PS50097">
    <property type="entry name" value="BTB"/>
    <property type="match status" value="1"/>
</dbReference>
<feature type="domain" description="MATH" evidence="2">
    <location>
        <begin position="358"/>
        <end position="496"/>
    </location>
</feature>
<dbReference type="SMART" id="SM00061">
    <property type="entry name" value="MATH"/>
    <property type="match status" value="1"/>
</dbReference>
<dbReference type="Gene3D" id="2.60.210.10">
    <property type="entry name" value="Apoptosis, Tumor Necrosis Factor Receptor Associated Protein 2, Chain A"/>
    <property type="match status" value="1"/>
</dbReference>
<gene>
    <name evidence="3" type="ORF">niasHT_036905</name>
</gene>
<evidence type="ECO:0008006" key="5">
    <source>
        <dbReference type="Google" id="ProtNLM"/>
    </source>
</evidence>
<protein>
    <recommendedName>
        <fullName evidence="5">BTB domain-containing protein</fullName>
    </recommendedName>
</protein>
<sequence length="516" mass="58108">MSKVCPVADRMRLLLMTGDGADVRFLVGDEKEASLARKRPETGRKTKAFGRQAKFIVTEYGSDSVYGFLRTTGLEFLAHKTILLASSDVFKAMFRFDEQISPPIAKRAKTAVVVAAPSGVFAAVPVVVPDVTAEAFKAMLEFIYADDLSGLNGDNLFDVLYAANKYQINLLIDACMDFPVYNVQNIFKAFERAHFYGEEACASRCLDSINLNNELTMKQFLKVNNQLLCQILCSLPQKPSGEIGIWKAALRWADEQCAKNGKECTGENRRKMLGPALYKIRFPLIAQNIFSNIIVPSDVLSKDEMLSVFMSYSRTAAAAGPSLLPAPYPLHFPTDQRMAVQNFSSDLQPRDTALNKRSGRITMKIENFFEFARENKRRYSDAVNIRGFSWRIFAEIQTTTMCDGNKNKKCLGIFLHCEEPANKECNWCCNCSATLQIVAQKKNKDSKAIQFTGLTFKSVKPNSWGWSEFVTFEQLMNAANGWYNEKDDSVILAADVSTYSPAYPHRWSQQKQRWTD</sequence>
<evidence type="ECO:0000313" key="3">
    <source>
        <dbReference type="EMBL" id="KAL3078022.1"/>
    </source>
</evidence>
<dbReference type="SUPFAM" id="SSF49599">
    <property type="entry name" value="TRAF domain-like"/>
    <property type="match status" value="1"/>
</dbReference>
<name>A0ABD2ICV9_9BILA</name>
<keyword evidence="4" id="KW-1185">Reference proteome</keyword>
<dbReference type="InterPro" id="IPR008974">
    <property type="entry name" value="TRAF-like"/>
</dbReference>
<evidence type="ECO:0000313" key="4">
    <source>
        <dbReference type="Proteomes" id="UP001620626"/>
    </source>
</evidence>
<dbReference type="Pfam" id="PF00651">
    <property type="entry name" value="BTB"/>
    <property type="match status" value="1"/>
</dbReference>
<dbReference type="Pfam" id="PF22486">
    <property type="entry name" value="MATH_2"/>
    <property type="match status" value="1"/>
</dbReference>
<feature type="domain" description="BTB" evidence="1">
    <location>
        <begin position="62"/>
        <end position="149"/>
    </location>
</feature>
<evidence type="ECO:0000259" key="1">
    <source>
        <dbReference type="PROSITE" id="PS50097"/>
    </source>
</evidence>
<proteinExistence type="predicted"/>
<comment type="caution">
    <text evidence="3">The sequence shown here is derived from an EMBL/GenBank/DDBJ whole genome shotgun (WGS) entry which is preliminary data.</text>
</comment>
<dbReference type="Gene3D" id="3.30.710.10">
    <property type="entry name" value="Potassium Channel Kv1.1, Chain A"/>
    <property type="match status" value="1"/>
</dbReference>
<evidence type="ECO:0000259" key="2">
    <source>
        <dbReference type="PROSITE" id="PS50144"/>
    </source>
</evidence>
<dbReference type="Proteomes" id="UP001620626">
    <property type="component" value="Unassembled WGS sequence"/>
</dbReference>
<reference evidence="3 4" key="1">
    <citation type="submission" date="2024-10" db="EMBL/GenBank/DDBJ databases">
        <authorList>
            <person name="Kim D."/>
        </authorList>
    </citation>
    <scope>NUCLEOTIDE SEQUENCE [LARGE SCALE GENOMIC DNA]</scope>
    <source>
        <strain evidence="3">BH-2024</strain>
    </source>
</reference>
<dbReference type="EMBL" id="JBICBT010001214">
    <property type="protein sequence ID" value="KAL3078022.1"/>
    <property type="molecule type" value="Genomic_DNA"/>
</dbReference>
<dbReference type="Gene3D" id="1.25.40.420">
    <property type="match status" value="1"/>
</dbReference>